<evidence type="ECO:0000256" key="1">
    <source>
        <dbReference type="ARBA" id="ARBA00023015"/>
    </source>
</evidence>
<name>A0ABT8AYI9_9HYPH</name>
<keyword evidence="2" id="KW-0238">DNA-binding</keyword>
<dbReference type="InterPro" id="IPR018490">
    <property type="entry name" value="cNMP-bd_dom_sf"/>
</dbReference>
<dbReference type="CDD" id="cd00038">
    <property type="entry name" value="CAP_ED"/>
    <property type="match status" value="1"/>
</dbReference>
<dbReference type="SUPFAM" id="SSF46785">
    <property type="entry name" value="Winged helix' DNA-binding domain"/>
    <property type="match status" value="1"/>
</dbReference>
<dbReference type="InterPro" id="IPR012318">
    <property type="entry name" value="HTH_CRP"/>
</dbReference>
<evidence type="ECO:0000256" key="3">
    <source>
        <dbReference type="ARBA" id="ARBA00023163"/>
    </source>
</evidence>
<evidence type="ECO:0000259" key="4">
    <source>
        <dbReference type="PROSITE" id="PS51063"/>
    </source>
</evidence>
<dbReference type="Pfam" id="PF13545">
    <property type="entry name" value="HTH_Crp_2"/>
    <property type="match status" value="1"/>
</dbReference>
<dbReference type="InterPro" id="IPR036390">
    <property type="entry name" value="WH_DNA-bd_sf"/>
</dbReference>
<dbReference type="SMART" id="SM00419">
    <property type="entry name" value="HTH_CRP"/>
    <property type="match status" value="1"/>
</dbReference>
<comment type="caution">
    <text evidence="5">The sequence shown here is derived from an EMBL/GenBank/DDBJ whole genome shotgun (WGS) entry which is preliminary data.</text>
</comment>
<sequence length="248" mass="27518">MAETIPPNAQPLIRRIESIALFELHDAERVALAALPMQSADFSARQDIATEHDRPSRSFTVLSGIVATYKTTRAGGRQVMAYHVPGDVPDFQSLHLEVLDFSLAAVTPCRVGFVRHEAVRSLLEAQPRLVGAFWRATLINAALSREWMLNLGRRDAYARTAHLFCELFTRLQAVGLVHDHTCALPLTQLELSDALGLTSVHVNRVLKDLRGAGLVTLSGKNLTVHDWERLKAAAEFDPTYLHLRRKAG</sequence>
<dbReference type="Pfam" id="PF00027">
    <property type="entry name" value="cNMP_binding"/>
    <property type="match status" value="1"/>
</dbReference>
<dbReference type="Proteomes" id="UP001244297">
    <property type="component" value="Unassembled WGS sequence"/>
</dbReference>
<keyword evidence="3" id="KW-0804">Transcription</keyword>
<dbReference type="SUPFAM" id="SSF51206">
    <property type="entry name" value="cAMP-binding domain-like"/>
    <property type="match status" value="1"/>
</dbReference>
<dbReference type="InterPro" id="IPR000595">
    <property type="entry name" value="cNMP-bd_dom"/>
</dbReference>
<reference evidence="6" key="1">
    <citation type="journal article" date="2019" name="Int. J. Syst. Evol. Microbiol.">
        <title>The Global Catalogue of Microorganisms (GCM) 10K type strain sequencing project: providing services to taxonomists for standard genome sequencing and annotation.</title>
        <authorList>
            <consortium name="The Broad Institute Genomics Platform"/>
            <consortium name="The Broad Institute Genome Sequencing Center for Infectious Disease"/>
            <person name="Wu L."/>
            <person name="Ma J."/>
        </authorList>
    </citation>
    <scope>NUCLEOTIDE SEQUENCE [LARGE SCALE GENOMIC DNA]</scope>
    <source>
        <strain evidence="6">CECT 7806</strain>
    </source>
</reference>
<keyword evidence="6" id="KW-1185">Reference proteome</keyword>
<protein>
    <submittedName>
        <fullName evidence="5">Crp/Fnr family transcriptional regulator</fullName>
    </submittedName>
</protein>
<keyword evidence="1" id="KW-0805">Transcription regulation</keyword>
<dbReference type="InterPro" id="IPR036388">
    <property type="entry name" value="WH-like_DNA-bd_sf"/>
</dbReference>
<organism evidence="5 6">
    <name type="scientific">Methylobacterium longum</name>
    <dbReference type="NCBI Taxonomy" id="767694"/>
    <lineage>
        <taxon>Bacteria</taxon>
        <taxon>Pseudomonadati</taxon>
        <taxon>Pseudomonadota</taxon>
        <taxon>Alphaproteobacteria</taxon>
        <taxon>Hyphomicrobiales</taxon>
        <taxon>Methylobacteriaceae</taxon>
        <taxon>Methylobacterium</taxon>
    </lineage>
</organism>
<evidence type="ECO:0000313" key="5">
    <source>
        <dbReference type="EMBL" id="MDN3574677.1"/>
    </source>
</evidence>
<dbReference type="Gene3D" id="1.10.10.10">
    <property type="entry name" value="Winged helix-like DNA-binding domain superfamily/Winged helix DNA-binding domain"/>
    <property type="match status" value="1"/>
</dbReference>
<dbReference type="Gene3D" id="2.60.120.10">
    <property type="entry name" value="Jelly Rolls"/>
    <property type="match status" value="1"/>
</dbReference>
<evidence type="ECO:0000313" key="6">
    <source>
        <dbReference type="Proteomes" id="UP001244297"/>
    </source>
</evidence>
<dbReference type="PROSITE" id="PS51063">
    <property type="entry name" value="HTH_CRP_2"/>
    <property type="match status" value="1"/>
</dbReference>
<proteinExistence type="predicted"/>
<dbReference type="InterPro" id="IPR014710">
    <property type="entry name" value="RmlC-like_jellyroll"/>
</dbReference>
<accession>A0ABT8AYI9</accession>
<evidence type="ECO:0000256" key="2">
    <source>
        <dbReference type="ARBA" id="ARBA00023125"/>
    </source>
</evidence>
<feature type="domain" description="HTH crp-type" evidence="4">
    <location>
        <begin position="154"/>
        <end position="228"/>
    </location>
</feature>
<gene>
    <name evidence="5" type="ORF">QWZ18_29280</name>
</gene>
<dbReference type="EMBL" id="JAUFPT010000111">
    <property type="protein sequence ID" value="MDN3574677.1"/>
    <property type="molecule type" value="Genomic_DNA"/>
</dbReference>